<keyword evidence="2" id="KW-1185">Reference proteome</keyword>
<dbReference type="InParanoid" id="A0A066WQT1"/>
<protein>
    <submittedName>
        <fullName evidence="1">Uncharacterized protein</fullName>
    </submittedName>
</protein>
<dbReference type="HOGENOM" id="CLU_2456332_0_0_1"/>
<dbReference type="EMBL" id="JMSN01000002">
    <property type="protein sequence ID" value="KDN53334.1"/>
    <property type="molecule type" value="Genomic_DNA"/>
</dbReference>
<accession>A0A066WQT1</accession>
<dbReference type="RefSeq" id="XP_013246173.1">
    <property type="nucleotide sequence ID" value="XM_013390719.1"/>
</dbReference>
<organism evidence="1 2">
    <name type="scientific">Tilletiaria anomala (strain ATCC 24038 / CBS 436.72 / UBC 951)</name>
    <dbReference type="NCBI Taxonomy" id="1037660"/>
    <lineage>
        <taxon>Eukaryota</taxon>
        <taxon>Fungi</taxon>
        <taxon>Dikarya</taxon>
        <taxon>Basidiomycota</taxon>
        <taxon>Ustilaginomycotina</taxon>
        <taxon>Exobasidiomycetes</taxon>
        <taxon>Georgefischeriales</taxon>
        <taxon>Tilletiariaceae</taxon>
        <taxon>Tilletiaria</taxon>
    </lineage>
</organism>
<gene>
    <name evidence="1" type="ORF">K437DRAFT_68736</name>
</gene>
<evidence type="ECO:0000313" key="1">
    <source>
        <dbReference type="EMBL" id="KDN53334.1"/>
    </source>
</evidence>
<reference evidence="1 2" key="1">
    <citation type="submission" date="2014-05" db="EMBL/GenBank/DDBJ databases">
        <title>Draft genome sequence of a rare smut relative, Tilletiaria anomala UBC 951.</title>
        <authorList>
            <consortium name="DOE Joint Genome Institute"/>
            <person name="Toome M."/>
            <person name="Kuo A."/>
            <person name="Henrissat B."/>
            <person name="Lipzen A."/>
            <person name="Tritt A."/>
            <person name="Yoshinaga Y."/>
            <person name="Zane M."/>
            <person name="Barry K."/>
            <person name="Grigoriev I.V."/>
            <person name="Spatafora J.W."/>
            <person name="Aimea M.C."/>
        </authorList>
    </citation>
    <scope>NUCLEOTIDE SEQUENCE [LARGE SCALE GENOMIC DNA]</scope>
    <source>
        <strain evidence="1 2">UBC 951</strain>
    </source>
</reference>
<dbReference type="AlphaFoldDB" id="A0A066WQT1"/>
<comment type="caution">
    <text evidence="1">The sequence shown here is derived from an EMBL/GenBank/DDBJ whole genome shotgun (WGS) entry which is preliminary data.</text>
</comment>
<proteinExistence type="predicted"/>
<dbReference type="GeneID" id="25267714"/>
<evidence type="ECO:0000313" key="2">
    <source>
        <dbReference type="Proteomes" id="UP000027361"/>
    </source>
</evidence>
<dbReference type="Proteomes" id="UP000027361">
    <property type="component" value="Unassembled WGS sequence"/>
</dbReference>
<name>A0A066WQT1_TILAU</name>
<sequence>MTAYVCVALVRVGGAPAPDQGELRTCVSRPQACRGTNKRSGHAVCRENGARRPRHQASIIHGKDRQEIPIRTSNNAAAAWAIAAYQNFA</sequence>